<keyword evidence="1" id="KW-0812">Transmembrane</keyword>
<name>R7Q6S3_CHOCR</name>
<evidence type="ECO:0000313" key="3">
    <source>
        <dbReference type="Proteomes" id="UP000012073"/>
    </source>
</evidence>
<dbReference type="KEGG" id="ccp:CHC_T00002017001"/>
<keyword evidence="1" id="KW-0472">Membrane</keyword>
<dbReference type="EMBL" id="HG001635">
    <property type="protein sequence ID" value="CDF33170.1"/>
    <property type="molecule type" value="Genomic_DNA"/>
</dbReference>
<reference evidence="3" key="1">
    <citation type="journal article" date="2013" name="Proc. Natl. Acad. Sci. U.S.A.">
        <title>Genome structure and metabolic features in the red seaweed Chondrus crispus shed light on evolution of the Archaeplastida.</title>
        <authorList>
            <person name="Collen J."/>
            <person name="Porcel B."/>
            <person name="Carre W."/>
            <person name="Ball S.G."/>
            <person name="Chaparro C."/>
            <person name="Tonon T."/>
            <person name="Barbeyron T."/>
            <person name="Michel G."/>
            <person name="Noel B."/>
            <person name="Valentin K."/>
            <person name="Elias M."/>
            <person name="Artiguenave F."/>
            <person name="Arun A."/>
            <person name="Aury J.M."/>
            <person name="Barbosa-Neto J.F."/>
            <person name="Bothwell J.H."/>
            <person name="Bouget F.Y."/>
            <person name="Brillet L."/>
            <person name="Cabello-Hurtado F."/>
            <person name="Capella-Gutierrez S."/>
            <person name="Charrier B."/>
            <person name="Cladiere L."/>
            <person name="Cock J.M."/>
            <person name="Coelho S.M."/>
            <person name="Colleoni C."/>
            <person name="Czjzek M."/>
            <person name="Da Silva C."/>
            <person name="Delage L."/>
            <person name="Denoeud F."/>
            <person name="Deschamps P."/>
            <person name="Dittami S.M."/>
            <person name="Gabaldon T."/>
            <person name="Gachon C.M."/>
            <person name="Groisillier A."/>
            <person name="Herve C."/>
            <person name="Jabbari K."/>
            <person name="Katinka M."/>
            <person name="Kloareg B."/>
            <person name="Kowalczyk N."/>
            <person name="Labadie K."/>
            <person name="Leblanc C."/>
            <person name="Lopez P.J."/>
            <person name="McLachlan D.H."/>
            <person name="Meslet-Cladiere L."/>
            <person name="Moustafa A."/>
            <person name="Nehr Z."/>
            <person name="Nyvall Collen P."/>
            <person name="Panaud O."/>
            <person name="Partensky F."/>
            <person name="Poulain J."/>
            <person name="Rensing S.A."/>
            <person name="Rousvoal S."/>
            <person name="Samson G."/>
            <person name="Symeonidi A."/>
            <person name="Weissenbach J."/>
            <person name="Zambounis A."/>
            <person name="Wincker P."/>
            <person name="Boyen C."/>
        </authorList>
    </citation>
    <scope>NUCLEOTIDE SEQUENCE [LARGE SCALE GENOMIC DNA]</scope>
    <source>
        <strain evidence="3">cv. Stackhouse</strain>
    </source>
</reference>
<proteinExistence type="predicted"/>
<evidence type="ECO:0000256" key="1">
    <source>
        <dbReference type="SAM" id="Phobius"/>
    </source>
</evidence>
<accession>R7Q6S3</accession>
<dbReference type="Gramene" id="CDF33170">
    <property type="protein sequence ID" value="CDF33170"/>
    <property type="gene ID" value="CHC_T00002017001"/>
</dbReference>
<feature type="transmembrane region" description="Helical" evidence="1">
    <location>
        <begin position="77"/>
        <end position="96"/>
    </location>
</feature>
<dbReference type="GeneID" id="17320681"/>
<gene>
    <name evidence="2" type="ORF">CHC_T00002017001</name>
</gene>
<keyword evidence="3" id="KW-1185">Reference proteome</keyword>
<dbReference type="Proteomes" id="UP000012073">
    <property type="component" value="Unassembled WGS sequence"/>
</dbReference>
<dbReference type="AlphaFoldDB" id="R7Q6S3"/>
<evidence type="ECO:0000313" key="2">
    <source>
        <dbReference type="EMBL" id="CDF33170.1"/>
    </source>
</evidence>
<organism evidence="2 3">
    <name type="scientific">Chondrus crispus</name>
    <name type="common">Carrageen Irish moss</name>
    <name type="synonym">Polymorpha crispa</name>
    <dbReference type="NCBI Taxonomy" id="2769"/>
    <lineage>
        <taxon>Eukaryota</taxon>
        <taxon>Rhodophyta</taxon>
        <taxon>Florideophyceae</taxon>
        <taxon>Rhodymeniophycidae</taxon>
        <taxon>Gigartinales</taxon>
        <taxon>Gigartinaceae</taxon>
        <taxon>Chondrus</taxon>
    </lineage>
</organism>
<sequence>MKIENGVRVGIFSRQNIYATISLYSQRMRIGVSLVSLLRLQLVKEEVGRLPQCFNFRAKSTSLIPNRRAAKIRTDHLILPRLWLLALFLFLLIPFLSRAAHPHNLPQHTQLLLQVLDLAFQLAALTTVVVNSDASPPALDTRLHSTRNILPKAVVPRTCRRALRPASPLRRAPLTCEFSP</sequence>
<keyword evidence="1" id="KW-1133">Transmembrane helix</keyword>
<dbReference type="RefSeq" id="XP_005712973.1">
    <property type="nucleotide sequence ID" value="XM_005712916.1"/>
</dbReference>
<protein>
    <submittedName>
        <fullName evidence="2">Uncharacterized protein</fullName>
    </submittedName>
</protein>